<reference evidence="2" key="1">
    <citation type="submission" date="2022-11" db="EMBL/GenBank/DDBJ databases">
        <authorList>
            <person name="Petersen C."/>
        </authorList>
    </citation>
    <scope>NUCLEOTIDE SEQUENCE</scope>
    <source>
        <strain evidence="2">IBT 19713</strain>
    </source>
</reference>
<organism evidence="2 3">
    <name type="scientific">Penicillium chermesinum</name>
    <dbReference type="NCBI Taxonomy" id="63820"/>
    <lineage>
        <taxon>Eukaryota</taxon>
        <taxon>Fungi</taxon>
        <taxon>Dikarya</taxon>
        <taxon>Ascomycota</taxon>
        <taxon>Pezizomycotina</taxon>
        <taxon>Eurotiomycetes</taxon>
        <taxon>Eurotiomycetidae</taxon>
        <taxon>Eurotiales</taxon>
        <taxon>Aspergillaceae</taxon>
        <taxon>Penicillium</taxon>
    </lineage>
</organism>
<dbReference type="PANTHER" id="PTHR32428:SF2">
    <property type="entry name" value="TARGET OF RAPAMYCIN COMPLEX 2 SUBUNIT BIT61-RELATED"/>
    <property type="match status" value="1"/>
</dbReference>
<dbReference type="Pfam" id="PF08539">
    <property type="entry name" value="HbrB"/>
    <property type="match status" value="1"/>
</dbReference>
<dbReference type="AlphaFoldDB" id="A0A9W9NTC5"/>
<feature type="region of interest" description="Disordered" evidence="1">
    <location>
        <begin position="180"/>
        <end position="231"/>
    </location>
</feature>
<dbReference type="InterPro" id="IPR013745">
    <property type="entry name" value="Bit61/PRR5"/>
</dbReference>
<evidence type="ECO:0008006" key="4">
    <source>
        <dbReference type="Google" id="ProtNLM"/>
    </source>
</evidence>
<reference evidence="2" key="2">
    <citation type="journal article" date="2023" name="IMA Fungus">
        <title>Comparative genomic study of the Penicillium genus elucidates a diverse pangenome and 15 lateral gene transfer events.</title>
        <authorList>
            <person name="Petersen C."/>
            <person name="Sorensen T."/>
            <person name="Nielsen M.R."/>
            <person name="Sondergaard T.E."/>
            <person name="Sorensen J.L."/>
            <person name="Fitzpatrick D.A."/>
            <person name="Frisvad J.C."/>
            <person name="Nielsen K.L."/>
        </authorList>
    </citation>
    <scope>NUCLEOTIDE SEQUENCE</scope>
    <source>
        <strain evidence="2">IBT 19713</strain>
    </source>
</reference>
<accession>A0A9W9NTC5</accession>
<dbReference type="GeneID" id="83203554"/>
<feature type="region of interest" description="Disordered" evidence="1">
    <location>
        <begin position="691"/>
        <end position="738"/>
    </location>
</feature>
<gene>
    <name evidence="2" type="ORF">N7468_006955</name>
</gene>
<dbReference type="GO" id="GO:0031932">
    <property type="term" value="C:TORC2 complex"/>
    <property type="evidence" value="ECO:0007669"/>
    <property type="project" value="TreeGrafter"/>
</dbReference>
<feature type="compositionally biased region" description="Basic residues" evidence="1">
    <location>
        <begin position="12"/>
        <end position="24"/>
    </location>
</feature>
<name>A0A9W9NTC5_9EURO</name>
<feature type="compositionally biased region" description="Polar residues" evidence="1">
    <location>
        <begin position="41"/>
        <end position="54"/>
    </location>
</feature>
<evidence type="ECO:0000313" key="3">
    <source>
        <dbReference type="Proteomes" id="UP001150941"/>
    </source>
</evidence>
<feature type="region of interest" description="Disordered" evidence="1">
    <location>
        <begin position="1"/>
        <end position="164"/>
    </location>
</feature>
<dbReference type="RefSeq" id="XP_058329141.1">
    <property type="nucleotide sequence ID" value="XM_058476251.1"/>
</dbReference>
<protein>
    <recommendedName>
        <fullName evidence="4">HbrB-like protein</fullName>
    </recommendedName>
</protein>
<sequence>MNPSRRSISPGRSHRAPVPNHRHPNPPSDDDSDDEFARPGSSGSDASSNVTTVSAAPITPVTGQPFSAGYFSPNSRLPPAIWPGPSSEMSRHRSRHHSQGFFEPSLPTASSEQVPSVSASRIAAQTAMQQIKRADETLRSGSASPPPPPPPLVPPPLRLNQPSPNAATTAANVVFPRAGAAAPHPAEQPESKKKKKLFSKPKHIGISREKDGAGRDRALPSPSKLSGGLSRMVSASTTSLADLPSNNSSMYSLSNASVNTVVPAAERPPASVTGLDLLHGGRALREKKKEEKALAESEHMEWLSSSATAGSAGAVAPSSLNSSSGVLGEAVLRETLQGFGLNNMSPEDAWDFLKAKLLVIFDGEDVRIAIEDLNKLVLVHLQHCVQKRTPTSMITDLQELLATGFATLNHSSLVGIPDDKVVPHLVQVWMLVFGTILPFIQAVFLPLDLEFKGCGSLMTTMEAREFWSSLSRASLDVRNLVLISFRDHMILNRYDALKNLFSRLSLDSINTAFPTLSVTSKSTGNSGRPGTAASLDAGLGSYNSQSSTLLSTVADSYSSESTSGLANRPTSSQSRSRAESNTSSNPDQMMFSSLSSPPVASQRPTVIHRPGLADSSHVITETVGRMLQCVSVLASVQTEDASQEKIELLSKALKHNWFGRGRTGRDRRGFVGAKVRPAMVGIPVPPIVDDGDSLTTAGISVGASTSTSGRRGRGGSSSSEWSGQGLSMRSGRQQLSVL</sequence>
<dbReference type="Proteomes" id="UP001150941">
    <property type="component" value="Unassembled WGS sequence"/>
</dbReference>
<feature type="compositionally biased region" description="Polar residues" evidence="1">
    <location>
        <begin position="107"/>
        <end position="119"/>
    </location>
</feature>
<evidence type="ECO:0000256" key="1">
    <source>
        <dbReference type="SAM" id="MobiDB-lite"/>
    </source>
</evidence>
<keyword evidence="3" id="KW-1185">Reference proteome</keyword>
<evidence type="ECO:0000313" key="2">
    <source>
        <dbReference type="EMBL" id="KAJ5225730.1"/>
    </source>
</evidence>
<dbReference type="PANTHER" id="PTHR32428">
    <property type="entry name" value="TARGET OF RAPAMYCIN COMPLEX 2 SUBUNIT BIT61-RELATED"/>
    <property type="match status" value="1"/>
</dbReference>
<feature type="compositionally biased region" description="Low complexity" evidence="1">
    <location>
        <begin position="219"/>
        <end position="230"/>
    </location>
</feature>
<feature type="compositionally biased region" description="Low complexity" evidence="1">
    <location>
        <begin position="700"/>
        <end position="709"/>
    </location>
</feature>
<dbReference type="EMBL" id="JAPQKS010000005">
    <property type="protein sequence ID" value="KAJ5225730.1"/>
    <property type="molecule type" value="Genomic_DNA"/>
</dbReference>
<feature type="compositionally biased region" description="Basic and acidic residues" evidence="1">
    <location>
        <begin position="206"/>
        <end position="218"/>
    </location>
</feature>
<dbReference type="GO" id="GO:0038203">
    <property type="term" value="P:TORC2 signaling"/>
    <property type="evidence" value="ECO:0007669"/>
    <property type="project" value="TreeGrafter"/>
</dbReference>
<dbReference type="OrthoDB" id="2290221at2759"/>
<feature type="compositionally biased region" description="Low complexity" evidence="1">
    <location>
        <begin position="716"/>
        <end position="727"/>
    </location>
</feature>
<feature type="region of interest" description="Disordered" evidence="1">
    <location>
        <begin position="559"/>
        <end position="604"/>
    </location>
</feature>
<feature type="compositionally biased region" description="Pro residues" evidence="1">
    <location>
        <begin position="144"/>
        <end position="157"/>
    </location>
</feature>
<feature type="compositionally biased region" description="Basic residues" evidence="1">
    <location>
        <begin position="192"/>
        <end position="205"/>
    </location>
</feature>
<proteinExistence type="predicted"/>
<comment type="caution">
    <text evidence="2">The sequence shown here is derived from an EMBL/GenBank/DDBJ whole genome shotgun (WGS) entry which is preliminary data.</text>
</comment>